<dbReference type="AlphaFoldDB" id="A0A1I4XKL5"/>
<reference evidence="2" key="1">
    <citation type="submission" date="2016-10" db="EMBL/GenBank/DDBJ databases">
        <authorList>
            <person name="Varghese N."/>
            <person name="Submissions S."/>
        </authorList>
    </citation>
    <scope>NUCLEOTIDE SEQUENCE [LARGE SCALE GENOMIC DNA]</scope>
    <source>
        <strain evidence="2">DSM 25575</strain>
    </source>
</reference>
<gene>
    <name evidence="1" type="ORF">SAMN05421594_1919</name>
</gene>
<accession>A0A1I4XKL5</accession>
<proteinExistence type="predicted"/>
<dbReference type="EMBL" id="FOVD01000002">
    <property type="protein sequence ID" value="SFN26355.1"/>
    <property type="molecule type" value="Genomic_DNA"/>
</dbReference>
<name>A0A1I4XKL5_CHROL</name>
<protein>
    <submittedName>
        <fullName evidence="1">Uncharacterized protein</fullName>
    </submittedName>
</protein>
<dbReference type="Proteomes" id="UP000198769">
    <property type="component" value="Unassembled WGS sequence"/>
</dbReference>
<sequence>MNSYNNGKCFFYCKSIQQEAVDRKLQQAYNYKNKRNYFIKECSKQTKGKEQ</sequence>
<evidence type="ECO:0000313" key="1">
    <source>
        <dbReference type="EMBL" id="SFN26355.1"/>
    </source>
</evidence>
<organism evidence="1 2">
    <name type="scientific">Chryseobacterium oleae</name>
    <dbReference type="NCBI Taxonomy" id="491207"/>
    <lineage>
        <taxon>Bacteria</taxon>
        <taxon>Pseudomonadati</taxon>
        <taxon>Bacteroidota</taxon>
        <taxon>Flavobacteriia</taxon>
        <taxon>Flavobacteriales</taxon>
        <taxon>Weeksellaceae</taxon>
        <taxon>Chryseobacterium group</taxon>
        <taxon>Chryseobacterium</taxon>
    </lineage>
</organism>
<keyword evidence="2" id="KW-1185">Reference proteome</keyword>
<evidence type="ECO:0000313" key="2">
    <source>
        <dbReference type="Proteomes" id="UP000198769"/>
    </source>
</evidence>